<evidence type="ECO:0000256" key="1">
    <source>
        <dbReference type="ARBA" id="ARBA00022723"/>
    </source>
</evidence>
<organism evidence="5 6">
    <name type="scientific">Cichlidogyrus casuarinus</name>
    <dbReference type="NCBI Taxonomy" id="1844966"/>
    <lineage>
        <taxon>Eukaryota</taxon>
        <taxon>Metazoa</taxon>
        <taxon>Spiralia</taxon>
        <taxon>Lophotrochozoa</taxon>
        <taxon>Platyhelminthes</taxon>
        <taxon>Monogenea</taxon>
        <taxon>Monopisthocotylea</taxon>
        <taxon>Dactylogyridea</taxon>
        <taxon>Ancyrocephalidae</taxon>
        <taxon>Cichlidogyrus</taxon>
    </lineage>
</organism>
<sequence>MNSLGKQVAVCGGSEKTKGLTNKVYHGDEISLGQNVMIKCLATPCHTQDHICYLSVERGATSGAVFTGDTLFLGGCGKFFEGNPGPEQMNLALNTVLASLPDSTLVFCGHEYTESNLKFAVTVDPSPAVINRLNQVNQLRSRQLPTIPGTIGEEKLTNPFMRVSNAAIQARLGTYGDPIATMAALREMKNNFRPPS</sequence>
<dbReference type="PANTHER" id="PTHR11935:SF94">
    <property type="entry name" value="TENZING NORGAY, ISOFORM C"/>
    <property type="match status" value="1"/>
</dbReference>
<evidence type="ECO:0000256" key="2">
    <source>
        <dbReference type="ARBA" id="ARBA00022801"/>
    </source>
</evidence>
<dbReference type="Pfam" id="PF16123">
    <property type="entry name" value="HAGH_C"/>
    <property type="match status" value="1"/>
</dbReference>
<dbReference type="SUPFAM" id="SSF56281">
    <property type="entry name" value="Metallo-hydrolase/oxidoreductase"/>
    <property type="match status" value="1"/>
</dbReference>
<evidence type="ECO:0000256" key="3">
    <source>
        <dbReference type="ARBA" id="ARBA00022833"/>
    </source>
</evidence>
<dbReference type="InterPro" id="IPR032282">
    <property type="entry name" value="HAGH_C"/>
</dbReference>
<evidence type="ECO:0000313" key="6">
    <source>
        <dbReference type="Proteomes" id="UP001626550"/>
    </source>
</evidence>
<keyword evidence="6" id="KW-1185">Reference proteome</keyword>
<dbReference type="Gene3D" id="3.60.15.10">
    <property type="entry name" value="Ribonuclease Z/Hydroxyacylglutathione hydrolase-like"/>
    <property type="match status" value="1"/>
</dbReference>
<feature type="domain" description="Hydroxyacylglutathione hydrolase C-terminal" evidence="4">
    <location>
        <begin position="111"/>
        <end position="192"/>
    </location>
</feature>
<dbReference type="EMBL" id="JBJKFK010001712">
    <property type="protein sequence ID" value="KAL3312415.1"/>
    <property type="molecule type" value="Genomic_DNA"/>
</dbReference>
<keyword evidence="2" id="KW-0378">Hydrolase</keyword>
<accession>A0ABD2PYZ9</accession>
<keyword evidence="3" id="KW-0862">Zinc</keyword>
<evidence type="ECO:0000259" key="4">
    <source>
        <dbReference type="Pfam" id="PF16123"/>
    </source>
</evidence>
<comment type="caution">
    <text evidence="5">The sequence shown here is derived from an EMBL/GenBank/DDBJ whole genome shotgun (WGS) entry which is preliminary data.</text>
</comment>
<reference evidence="5 6" key="1">
    <citation type="submission" date="2024-11" db="EMBL/GenBank/DDBJ databases">
        <title>Adaptive evolution of stress response genes in parasites aligns with host niche diversity.</title>
        <authorList>
            <person name="Hahn C."/>
            <person name="Resl P."/>
        </authorList>
    </citation>
    <scope>NUCLEOTIDE SEQUENCE [LARGE SCALE GENOMIC DNA]</scope>
    <source>
        <strain evidence="5">EGGRZ-B1_66</strain>
        <tissue evidence="5">Body</tissue>
    </source>
</reference>
<protein>
    <recommendedName>
        <fullName evidence="4">Hydroxyacylglutathione hydrolase C-terminal domain-containing protein</fullName>
    </recommendedName>
</protein>
<evidence type="ECO:0000313" key="5">
    <source>
        <dbReference type="EMBL" id="KAL3312415.1"/>
    </source>
</evidence>
<proteinExistence type="predicted"/>
<keyword evidence="1" id="KW-0479">Metal-binding</keyword>
<dbReference type="GO" id="GO:0016787">
    <property type="term" value="F:hydrolase activity"/>
    <property type="evidence" value="ECO:0007669"/>
    <property type="project" value="UniProtKB-KW"/>
</dbReference>
<dbReference type="AlphaFoldDB" id="A0ABD2PYZ9"/>
<dbReference type="GO" id="GO:0046872">
    <property type="term" value="F:metal ion binding"/>
    <property type="evidence" value="ECO:0007669"/>
    <property type="project" value="UniProtKB-KW"/>
</dbReference>
<dbReference type="PANTHER" id="PTHR11935">
    <property type="entry name" value="BETA LACTAMASE DOMAIN"/>
    <property type="match status" value="1"/>
</dbReference>
<name>A0ABD2PYZ9_9PLAT</name>
<dbReference type="InterPro" id="IPR036866">
    <property type="entry name" value="RibonucZ/Hydroxyglut_hydro"/>
</dbReference>
<gene>
    <name evidence="5" type="ORF">Ciccas_008995</name>
</gene>
<dbReference type="Proteomes" id="UP001626550">
    <property type="component" value="Unassembled WGS sequence"/>
</dbReference>